<dbReference type="AlphaFoldDB" id="A0A267MNP8"/>
<keyword evidence="3" id="KW-1185">Reference proteome</keyword>
<evidence type="ECO:0000313" key="2">
    <source>
        <dbReference type="EMBL" id="PAB61047.1"/>
    </source>
</evidence>
<reference evidence="2 3" key="1">
    <citation type="submission" date="2017-06" db="EMBL/GenBank/DDBJ databases">
        <title>Draft genome sequence of anaerobic fermentative bacterium Anaeromicrobium sediminis DY2726D isolated from West Pacific Ocean sediments.</title>
        <authorList>
            <person name="Zeng X."/>
        </authorList>
    </citation>
    <scope>NUCLEOTIDE SEQUENCE [LARGE SCALE GENOMIC DNA]</scope>
    <source>
        <strain evidence="2 3">DY2726D</strain>
    </source>
</reference>
<dbReference type="InterPro" id="IPR032485">
    <property type="entry name" value="LRP1-like_beta_prop"/>
</dbReference>
<dbReference type="SUPFAM" id="SSF69304">
    <property type="entry name" value="Tricorn protease N-terminal domain"/>
    <property type="match status" value="2"/>
</dbReference>
<protein>
    <recommendedName>
        <fullName evidence="1">Prolow-density lipoprotein receptor-related protein 1-like beta-propeller domain-containing protein</fullName>
    </recommendedName>
</protein>
<dbReference type="RefSeq" id="WP_095130089.1">
    <property type="nucleotide sequence ID" value="NZ_NIBG01000001.1"/>
</dbReference>
<proteinExistence type="predicted"/>
<name>A0A267MNP8_9FIRM</name>
<dbReference type="Pfam" id="PF16472">
    <property type="entry name" value="DUF5050"/>
    <property type="match status" value="2"/>
</dbReference>
<dbReference type="EMBL" id="NIBG01000001">
    <property type="protein sequence ID" value="PAB61047.1"/>
    <property type="molecule type" value="Genomic_DNA"/>
</dbReference>
<dbReference type="Proteomes" id="UP000216024">
    <property type="component" value="Unassembled WGS sequence"/>
</dbReference>
<sequence>MKMNKKKKIVIFLALSIILFGLYSMFNTNLRVADESVTDQEIYISKDAQCLPSSGNIANGANVIEHEGYKYYIDFAIGNRLVRESGNQIDQLTSGNINNFVLYDNKIFYLKMDGKLFKIKLLNIDNMKDRELVNTPQPYVYVHRGILYYFNDNNILISYDFESKQINKVASNMYNVNNGYPLFKDNYIYFLNPLNDNKIYRVNINEGKYEKIDEVAGFKINGDDKKLYVYKDRYAYSLNYDGSDKELLMDEVAYNLIVGKNYIFWNLQGDRVVKQDKEKLTRKILDLKIAGQRIGVAEDKFLYGNIIDIPYMKEVDMSKKTVKNIDWDKSRILAAKDRVFYYNEDDSLNSFDLDTMQSKNYNKNGIRKILGFNDNVIYHDNDENYKQLYMTDLNSGTTKIIANDDPFIRRVTNDGIYYEKNLGEGKKVIKKLSLDGSKNIEVANGYYQFIVDDWLYYEKAEGLYRIKEGKSEQRIIDHKVNKKAKYKEGIIYSEDSSLYKVNYDGSNSEKILDIKEPMIFEVFGSSIYYLKKKNREDD</sequence>
<evidence type="ECO:0000259" key="1">
    <source>
        <dbReference type="Pfam" id="PF16472"/>
    </source>
</evidence>
<gene>
    <name evidence="2" type="ORF">CCE28_01050</name>
</gene>
<organism evidence="2 3">
    <name type="scientific">Anaeromicrobium sediminis</name>
    <dbReference type="NCBI Taxonomy" id="1478221"/>
    <lineage>
        <taxon>Bacteria</taxon>
        <taxon>Bacillati</taxon>
        <taxon>Bacillota</taxon>
        <taxon>Clostridia</taxon>
        <taxon>Peptostreptococcales</taxon>
        <taxon>Thermotaleaceae</taxon>
        <taxon>Anaeromicrobium</taxon>
    </lineage>
</organism>
<accession>A0A267MNP8</accession>
<feature type="domain" description="Prolow-density lipoprotein receptor-related protein 1-like beta-propeller" evidence="1">
    <location>
        <begin position="68"/>
        <end position="269"/>
    </location>
</feature>
<dbReference type="OrthoDB" id="1676127at2"/>
<evidence type="ECO:0000313" key="3">
    <source>
        <dbReference type="Proteomes" id="UP000216024"/>
    </source>
</evidence>
<feature type="domain" description="Prolow-density lipoprotein receptor-related protein 1-like beta-propeller" evidence="1">
    <location>
        <begin position="315"/>
        <end position="466"/>
    </location>
</feature>
<comment type="caution">
    <text evidence="2">The sequence shown here is derived from an EMBL/GenBank/DDBJ whole genome shotgun (WGS) entry which is preliminary data.</text>
</comment>